<sequence>MDISLEIKSTRSLTSEEKSLWTELIAESNFGSIAIDWCEALVDARPPGFEIHYLQVFDGNRPVALVIVHVLRRLDLAGYMGKVARILFDFIGMSGWRPTLVDLAFIEIPLAQTCGILCSSKTEVDAFAVAKQARAFISKEFSCDILCLKSLPHAPGEAAFASLGMLSTDFLARMSLPLEGLSSFPEYVATLRPRVRTAIRSNKRTFLEAGGSIEACENPTDQDFEAIGARYLETCAFHAERGEMAVPIAYGKEFFSHLFAKAPAEKRRVFLARLHGEIIGFALVVDSGKSLYFTHCGLDYARAIPSRAYFNLYYALIDYAISGSYETVELGTLAYETKKKLGGQPRPTRYYFEVRRPLLSALANFVASNFRTQSGSELSSSVSPGKPK</sequence>
<reference evidence="2" key="1">
    <citation type="journal article" date="2023" name="Int. J. Syst. Evol. Microbiol.">
        <title>Methylocystis iwaonis sp. nov., a type II methane-oxidizing bacterium from surface soil of a rice paddy field in Japan, and emended description of the genus Methylocystis (ex Whittenbury et al. 1970) Bowman et al. 1993.</title>
        <authorList>
            <person name="Kaise H."/>
            <person name="Sawadogo J.B."/>
            <person name="Alam M.S."/>
            <person name="Ueno C."/>
            <person name="Dianou D."/>
            <person name="Shinjo R."/>
            <person name="Asakawa S."/>
        </authorList>
    </citation>
    <scope>NUCLEOTIDE SEQUENCE</scope>
    <source>
        <strain evidence="2">LMG27198</strain>
    </source>
</reference>
<evidence type="ECO:0000259" key="1">
    <source>
        <dbReference type="Pfam" id="PF13480"/>
    </source>
</evidence>
<dbReference type="EMBL" id="BSEC01000001">
    <property type="protein sequence ID" value="GLI93682.1"/>
    <property type="molecule type" value="Genomic_DNA"/>
</dbReference>
<accession>A0A9W6LSN4</accession>
<evidence type="ECO:0000313" key="3">
    <source>
        <dbReference type="Proteomes" id="UP001144323"/>
    </source>
</evidence>
<gene>
    <name evidence="2" type="ORF">LMG27198_26740</name>
</gene>
<dbReference type="RefSeq" id="WP_281803643.1">
    <property type="nucleotide sequence ID" value="NZ_BSEC01000001.1"/>
</dbReference>
<dbReference type="AlphaFoldDB" id="A0A9W6LSN4"/>
<dbReference type="Gene3D" id="3.40.630.30">
    <property type="match status" value="1"/>
</dbReference>
<feature type="domain" description="BioF2-like acetyltransferase" evidence="1">
    <location>
        <begin position="194"/>
        <end position="338"/>
    </location>
</feature>
<name>A0A9W6LSN4_9HYPH</name>
<proteinExistence type="predicted"/>
<dbReference type="Pfam" id="PF13480">
    <property type="entry name" value="Acetyltransf_6"/>
    <property type="match status" value="1"/>
</dbReference>
<protein>
    <recommendedName>
        <fullName evidence="1">BioF2-like acetyltransferase domain-containing protein</fullName>
    </recommendedName>
</protein>
<evidence type="ECO:0000313" key="2">
    <source>
        <dbReference type="EMBL" id="GLI93682.1"/>
    </source>
</evidence>
<dbReference type="InterPro" id="IPR038740">
    <property type="entry name" value="BioF2-like_GNAT_dom"/>
</dbReference>
<organism evidence="2 3">
    <name type="scientific">Methylocystis echinoides</name>
    <dbReference type="NCBI Taxonomy" id="29468"/>
    <lineage>
        <taxon>Bacteria</taxon>
        <taxon>Pseudomonadati</taxon>
        <taxon>Pseudomonadota</taxon>
        <taxon>Alphaproteobacteria</taxon>
        <taxon>Hyphomicrobiales</taxon>
        <taxon>Methylocystaceae</taxon>
        <taxon>Methylocystis</taxon>
    </lineage>
</organism>
<comment type="caution">
    <text evidence="2">The sequence shown here is derived from an EMBL/GenBank/DDBJ whole genome shotgun (WGS) entry which is preliminary data.</text>
</comment>
<dbReference type="SUPFAM" id="SSF55729">
    <property type="entry name" value="Acyl-CoA N-acyltransferases (Nat)"/>
    <property type="match status" value="1"/>
</dbReference>
<keyword evidence="3" id="KW-1185">Reference proteome</keyword>
<dbReference type="InterPro" id="IPR016181">
    <property type="entry name" value="Acyl_CoA_acyltransferase"/>
</dbReference>
<dbReference type="Proteomes" id="UP001144323">
    <property type="component" value="Unassembled WGS sequence"/>
</dbReference>